<dbReference type="Gene3D" id="3.20.20.70">
    <property type="entry name" value="Aldolase class I"/>
    <property type="match status" value="1"/>
</dbReference>
<dbReference type="GO" id="GO:0004640">
    <property type="term" value="F:phosphoribosylanthranilate isomerase activity"/>
    <property type="evidence" value="ECO:0007669"/>
    <property type="project" value="UniProtKB-EC"/>
</dbReference>
<dbReference type="PANTHER" id="PTHR42894">
    <property type="entry name" value="N-(5'-PHOSPHORIBOSYL)ANTHRANILATE ISOMERASE"/>
    <property type="match status" value="1"/>
</dbReference>
<dbReference type="EC" id="5.3.1.24" evidence="3 9"/>
<evidence type="ECO:0000259" key="10">
    <source>
        <dbReference type="Pfam" id="PF00697"/>
    </source>
</evidence>
<accession>A0ABT9YZG4</accession>
<keyword evidence="6 9" id="KW-0822">Tryptophan biosynthesis</keyword>
<evidence type="ECO:0000256" key="7">
    <source>
        <dbReference type="ARBA" id="ARBA00023141"/>
    </source>
</evidence>
<keyword evidence="12" id="KW-1185">Reference proteome</keyword>
<protein>
    <recommendedName>
        <fullName evidence="4 9">N-(5'-phosphoribosyl)anthranilate isomerase</fullName>
        <shortName evidence="9">PRAI</shortName>
        <ecNumber evidence="3 9">5.3.1.24</ecNumber>
    </recommendedName>
</protein>
<dbReference type="HAMAP" id="MF_00135">
    <property type="entry name" value="PRAI"/>
    <property type="match status" value="1"/>
</dbReference>
<evidence type="ECO:0000256" key="1">
    <source>
        <dbReference type="ARBA" id="ARBA00001164"/>
    </source>
</evidence>
<dbReference type="Proteomes" id="UP001232245">
    <property type="component" value="Unassembled WGS sequence"/>
</dbReference>
<comment type="similarity">
    <text evidence="9">Belongs to the TrpF family.</text>
</comment>
<dbReference type="NCBIfam" id="NF002301">
    <property type="entry name" value="PRK01222.2-1"/>
    <property type="match status" value="1"/>
</dbReference>
<evidence type="ECO:0000256" key="6">
    <source>
        <dbReference type="ARBA" id="ARBA00022822"/>
    </source>
</evidence>
<evidence type="ECO:0000256" key="9">
    <source>
        <dbReference type="HAMAP-Rule" id="MF_00135"/>
    </source>
</evidence>
<evidence type="ECO:0000256" key="8">
    <source>
        <dbReference type="ARBA" id="ARBA00023235"/>
    </source>
</evidence>
<evidence type="ECO:0000313" key="12">
    <source>
        <dbReference type="Proteomes" id="UP001232245"/>
    </source>
</evidence>
<dbReference type="InterPro" id="IPR011060">
    <property type="entry name" value="RibuloseP-bd_barrel"/>
</dbReference>
<keyword evidence="7 9" id="KW-0057">Aromatic amino acid biosynthesis</keyword>
<feature type="domain" description="N-(5'phosphoribosyl) anthranilate isomerase (PRAI)" evidence="10">
    <location>
        <begin position="7"/>
        <end position="208"/>
    </location>
</feature>
<reference evidence="11 12" key="1">
    <citation type="submission" date="2023-07" db="EMBL/GenBank/DDBJ databases">
        <title>Genomic Encyclopedia of Type Strains, Phase IV (KMG-IV): sequencing the most valuable type-strain genomes for metagenomic binning, comparative biology and taxonomic classification.</title>
        <authorList>
            <person name="Goeker M."/>
        </authorList>
    </citation>
    <scope>NUCLEOTIDE SEQUENCE [LARGE SCALE GENOMIC DNA]</scope>
    <source>
        <strain evidence="11 12">DSM 17723</strain>
    </source>
</reference>
<gene>
    <name evidence="9" type="primary">trpF</name>
    <name evidence="11" type="ORF">J2S02_001438</name>
</gene>
<keyword evidence="5 9" id="KW-0028">Amino-acid biosynthesis</keyword>
<dbReference type="CDD" id="cd00405">
    <property type="entry name" value="PRAI"/>
    <property type="match status" value="1"/>
</dbReference>
<dbReference type="EMBL" id="JAUSTZ010000002">
    <property type="protein sequence ID" value="MDQ0225109.1"/>
    <property type="molecule type" value="Genomic_DNA"/>
</dbReference>
<comment type="catalytic activity">
    <reaction evidence="1 9">
        <text>N-(5-phospho-beta-D-ribosyl)anthranilate = 1-(2-carboxyphenylamino)-1-deoxy-D-ribulose 5-phosphate</text>
        <dbReference type="Rhea" id="RHEA:21540"/>
        <dbReference type="ChEBI" id="CHEBI:18277"/>
        <dbReference type="ChEBI" id="CHEBI:58613"/>
        <dbReference type="EC" id="5.3.1.24"/>
    </reaction>
</comment>
<evidence type="ECO:0000256" key="4">
    <source>
        <dbReference type="ARBA" id="ARBA00022272"/>
    </source>
</evidence>
<comment type="pathway">
    <text evidence="2 9">Amino-acid biosynthesis; L-tryptophan biosynthesis; L-tryptophan from chorismate: step 3/5.</text>
</comment>
<dbReference type="RefSeq" id="WP_095301136.1">
    <property type="nucleotide sequence ID" value="NZ_CADEPK010000021.1"/>
</dbReference>
<name>A0ABT9YZG4_9BACI</name>
<organism evidence="11 12">
    <name type="scientific">Metabacillus niabensis</name>
    <dbReference type="NCBI Taxonomy" id="324854"/>
    <lineage>
        <taxon>Bacteria</taxon>
        <taxon>Bacillati</taxon>
        <taxon>Bacillota</taxon>
        <taxon>Bacilli</taxon>
        <taxon>Bacillales</taxon>
        <taxon>Bacillaceae</taxon>
        <taxon>Metabacillus</taxon>
    </lineage>
</organism>
<dbReference type="InterPro" id="IPR001240">
    <property type="entry name" value="PRAI_dom"/>
</dbReference>
<comment type="caution">
    <text evidence="11">The sequence shown here is derived from an EMBL/GenBank/DDBJ whole genome shotgun (WGS) entry which is preliminary data.</text>
</comment>
<proteinExistence type="inferred from homology"/>
<sequence>MHKPLLKYCGIRSEADLEIVAESAADFIGFIFANSKRRVEPGKVREWLKIVDASSKKLVAVFVNPSQAELHDVLSVLPIDVIQFHGNERIEDIMRVKEKFSGTIWKALHHHPETIDEMNDYKDVVDGYVIDSRMKNQWGGTGISFDWNAVPNYLEIATTYEKVCFIAGGVNEQNIDRLLTLKPHGIDLSSGIEMNDKKSKKKIKLIEERMLQHVNLS</sequence>
<dbReference type="PANTHER" id="PTHR42894:SF1">
    <property type="entry name" value="N-(5'-PHOSPHORIBOSYL)ANTHRANILATE ISOMERASE"/>
    <property type="match status" value="1"/>
</dbReference>
<evidence type="ECO:0000256" key="3">
    <source>
        <dbReference type="ARBA" id="ARBA00012572"/>
    </source>
</evidence>
<dbReference type="InterPro" id="IPR013785">
    <property type="entry name" value="Aldolase_TIM"/>
</dbReference>
<evidence type="ECO:0000256" key="5">
    <source>
        <dbReference type="ARBA" id="ARBA00022605"/>
    </source>
</evidence>
<dbReference type="Pfam" id="PF00697">
    <property type="entry name" value="PRAI"/>
    <property type="match status" value="1"/>
</dbReference>
<keyword evidence="8 9" id="KW-0413">Isomerase</keyword>
<evidence type="ECO:0000256" key="2">
    <source>
        <dbReference type="ARBA" id="ARBA00004664"/>
    </source>
</evidence>
<dbReference type="InterPro" id="IPR044643">
    <property type="entry name" value="TrpF_fam"/>
</dbReference>
<dbReference type="SUPFAM" id="SSF51366">
    <property type="entry name" value="Ribulose-phoshate binding barrel"/>
    <property type="match status" value="1"/>
</dbReference>
<evidence type="ECO:0000313" key="11">
    <source>
        <dbReference type="EMBL" id="MDQ0225109.1"/>
    </source>
</evidence>